<dbReference type="AlphaFoldDB" id="A0A495X8X7"/>
<proteinExistence type="predicted"/>
<evidence type="ECO:0000256" key="1">
    <source>
        <dbReference type="SAM" id="MobiDB-lite"/>
    </source>
</evidence>
<evidence type="ECO:0000313" key="2">
    <source>
        <dbReference type="EMBL" id="RKT70660.1"/>
    </source>
</evidence>
<dbReference type="OrthoDB" id="3825591at2"/>
<gene>
    <name evidence="2" type="ORF">DFJ66_3930</name>
</gene>
<keyword evidence="3" id="KW-1185">Reference proteome</keyword>
<organism evidence="2 3">
    <name type="scientific">Saccharothrix variisporea</name>
    <dbReference type="NCBI Taxonomy" id="543527"/>
    <lineage>
        <taxon>Bacteria</taxon>
        <taxon>Bacillati</taxon>
        <taxon>Actinomycetota</taxon>
        <taxon>Actinomycetes</taxon>
        <taxon>Pseudonocardiales</taxon>
        <taxon>Pseudonocardiaceae</taxon>
        <taxon>Saccharothrix</taxon>
    </lineage>
</organism>
<reference evidence="2 3" key="1">
    <citation type="submission" date="2018-10" db="EMBL/GenBank/DDBJ databases">
        <title>Sequencing the genomes of 1000 actinobacteria strains.</title>
        <authorList>
            <person name="Klenk H.-P."/>
        </authorList>
    </citation>
    <scope>NUCLEOTIDE SEQUENCE [LARGE SCALE GENOMIC DNA]</scope>
    <source>
        <strain evidence="2 3">DSM 43911</strain>
    </source>
</reference>
<dbReference type="Proteomes" id="UP000272729">
    <property type="component" value="Unassembled WGS sequence"/>
</dbReference>
<name>A0A495X8X7_9PSEU</name>
<evidence type="ECO:0000313" key="3">
    <source>
        <dbReference type="Proteomes" id="UP000272729"/>
    </source>
</evidence>
<protein>
    <submittedName>
        <fullName evidence="2">Uncharacterized protein</fullName>
    </submittedName>
</protein>
<feature type="compositionally biased region" description="Polar residues" evidence="1">
    <location>
        <begin position="182"/>
        <end position="204"/>
    </location>
</feature>
<accession>A0A495X8X7</accession>
<comment type="caution">
    <text evidence="2">The sequence shown here is derived from an EMBL/GenBank/DDBJ whole genome shotgun (WGS) entry which is preliminary data.</text>
</comment>
<sequence>MREVRPVPAISDRDVVRALRPFVRATGPLLDTLRTADFVRLRDRSAEAGADRRTVDRLWDRLAQVKVPGTAAWSAMDVEARDSWWLNRVGRLVSLLAALPGVGGALADRLPIQAALGAAGQGLVLCALAGEHGFGSVEDRVRLLAFVLFQRTVDGRAVDARTEEDRETADLTAELAGGSAAERTSGSGSQVGRTSGPGSEVGRTSTLRSIGRTVWKLAKVMWALEGELDKRPQGRFYHQALGMVPVVGVVGDYFGERSAMKRVRRAAYEWFAAQPPPPP</sequence>
<dbReference type="EMBL" id="RBXR01000001">
    <property type="protein sequence ID" value="RKT70660.1"/>
    <property type="molecule type" value="Genomic_DNA"/>
</dbReference>
<feature type="region of interest" description="Disordered" evidence="1">
    <location>
        <begin position="174"/>
        <end position="204"/>
    </location>
</feature>